<protein>
    <submittedName>
        <fullName evidence="4">Uncharacterized protein LOC117644370</fullName>
    </submittedName>
</protein>
<dbReference type="AlphaFoldDB" id="A0A6P8ZLZ2"/>
<feature type="transmembrane region" description="Helical" evidence="2">
    <location>
        <begin position="84"/>
        <end position="107"/>
    </location>
</feature>
<keyword evidence="2" id="KW-0472">Membrane</keyword>
<dbReference type="KEGG" id="tpal:117644370"/>
<accession>A0A6P8ZLZ2</accession>
<keyword evidence="2" id="KW-0812">Transmembrane</keyword>
<dbReference type="InParanoid" id="A0A6P8ZLZ2"/>
<dbReference type="Gene3D" id="1.10.287.70">
    <property type="match status" value="1"/>
</dbReference>
<evidence type="ECO:0000256" key="1">
    <source>
        <dbReference type="SAM" id="MobiDB-lite"/>
    </source>
</evidence>
<evidence type="ECO:0000256" key="2">
    <source>
        <dbReference type="SAM" id="Phobius"/>
    </source>
</evidence>
<organism evidence="4">
    <name type="scientific">Thrips palmi</name>
    <name type="common">Melon thrips</name>
    <dbReference type="NCBI Taxonomy" id="161013"/>
    <lineage>
        <taxon>Eukaryota</taxon>
        <taxon>Metazoa</taxon>
        <taxon>Ecdysozoa</taxon>
        <taxon>Arthropoda</taxon>
        <taxon>Hexapoda</taxon>
        <taxon>Insecta</taxon>
        <taxon>Pterygota</taxon>
        <taxon>Neoptera</taxon>
        <taxon>Paraneoptera</taxon>
        <taxon>Thysanoptera</taxon>
        <taxon>Terebrantia</taxon>
        <taxon>Thripoidea</taxon>
        <taxon>Thripidae</taxon>
        <taxon>Thrips</taxon>
    </lineage>
</organism>
<keyword evidence="2" id="KW-1133">Transmembrane helix</keyword>
<name>A0A6P8ZLZ2_THRPL</name>
<keyword evidence="3" id="KW-1185">Reference proteome</keyword>
<sequence length="230" mass="25989">MGCTQLTAGVVFVTWLRTFQYHRVTTQVLVTLQRSRFDLIGYFAMYLVSPFKTFSESALAILAIALGEMRSDVILTAHSGTGPVYFLLLIFIVIFVFHNMFFVILSYNYDSVREERSQLDRGLNFIAFIYNGYLNLTKPNRPPDPQEDMERRLMRCGFSPASLQTFRSFLKPAQVTATPNYAPSKVFKQRGKKIATEILTSVLLGAGHEDARADAGPQRGERQGPEIESP</sequence>
<dbReference type="OrthoDB" id="10480651at2759"/>
<reference evidence="4" key="1">
    <citation type="submission" date="2025-08" db="UniProtKB">
        <authorList>
            <consortium name="RefSeq"/>
        </authorList>
    </citation>
    <scope>IDENTIFICATION</scope>
    <source>
        <tissue evidence="4">Total insect</tissue>
    </source>
</reference>
<proteinExistence type="predicted"/>
<evidence type="ECO:0000313" key="3">
    <source>
        <dbReference type="Proteomes" id="UP000515158"/>
    </source>
</evidence>
<feature type="transmembrane region" description="Helical" evidence="2">
    <location>
        <begin position="39"/>
        <end position="64"/>
    </location>
</feature>
<dbReference type="GeneID" id="117644370"/>
<evidence type="ECO:0000313" key="4">
    <source>
        <dbReference type="RefSeq" id="XP_034239699.1"/>
    </source>
</evidence>
<gene>
    <name evidence="4" type="primary">LOC117644370</name>
</gene>
<dbReference type="RefSeq" id="XP_034239699.1">
    <property type="nucleotide sequence ID" value="XM_034383808.1"/>
</dbReference>
<feature type="region of interest" description="Disordered" evidence="1">
    <location>
        <begin position="207"/>
        <end position="230"/>
    </location>
</feature>
<dbReference type="Proteomes" id="UP000515158">
    <property type="component" value="Unplaced"/>
</dbReference>